<evidence type="ECO:0000313" key="1">
    <source>
        <dbReference type="EMBL" id="CCX10198.1"/>
    </source>
</evidence>
<keyword evidence="2" id="KW-1185">Reference proteome</keyword>
<organism evidence="1 2">
    <name type="scientific">Pyronema omphalodes (strain CBS 100304)</name>
    <name type="common">Pyronema confluens</name>
    <dbReference type="NCBI Taxonomy" id="1076935"/>
    <lineage>
        <taxon>Eukaryota</taxon>
        <taxon>Fungi</taxon>
        <taxon>Dikarya</taxon>
        <taxon>Ascomycota</taxon>
        <taxon>Pezizomycotina</taxon>
        <taxon>Pezizomycetes</taxon>
        <taxon>Pezizales</taxon>
        <taxon>Pyronemataceae</taxon>
        <taxon>Pyronema</taxon>
    </lineage>
</organism>
<evidence type="ECO:0000313" key="2">
    <source>
        <dbReference type="Proteomes" id="UP000018144"/>
    </source>
</evidence>
<accession>U4L3P3</accession>
<dbReference type="Proteomes" id="UP000018144">
    <property type="component" value="Unassembled WGS sequence"/>
</dbReference>
<reference evidence="1 2" key="1">
    <citation type="journal article" date="2013" name="PLoS Genet.">
        <title>The genome and development-dependent transcriptomes of Pyronema confluens: a window into fungal evolution.</title>
        <authorList>
            <person name="Traeger S."/>
            <person name="Altegoer F."/>
            <person name="Freitag M."/>
            <person name="Gabaldon T."/>
            <person name="Kempken F."/>
            <person name="Kumar A."/>
            <person name="Marcet-Houben M."/>
            <person name="Poggeler S."/>
            <person name="Stajich J.E."/>
            <person name="Nowrousian M."/>
        </authorList>
    </citation>
    <scope>NUCLEOTIDE SEQUENCE [LARGE SCALE GENOMIC DNA]</scope>
    <source>
        <strain evidence="2">CBS 100304</strain>
        <tissue evidence="1">Vegetative mycelium</tissue>
    </source>
</reference>
<protein>
    <submittedName>
        <fullName evidence="1">Uncharacterized protein</fullName>
    </submittedName>
</protein>
<dbReference type="AlphaFoldDB" id="U4L3P3"/>
<dbReference type="EMBL" id="HF935519">
    <property type="protein sequence ID" value="CCX10198.1"/>
    <property type="molecule type" value="Genomic_DNA"/>
</dbReference>
<name>U4L3P3_PYROM</name>
<proteinExistence type="predicted"/>
<sequence length="19" mass="2355">MVTTFEIRVDWVEEDLCRL</sequence>
<gene>
    <name evidence="1" type="ORF">PCON_09791</name>
</gene>